<feature type="compositionally biased region" description="Polar residues" evidence="2">
    <location>
        <begin position="510"/>
        <end position="534"/>
    </location>
</feature>
<feature type="compositionally biased region" description="Polar residues" evidence="2">
    <location>
        <begin position="635"/>
        <end position="731"/>
    </location>
</feature>
<feature type="compositionally biased region" description="Polar residues" evidence="2">
    <location>
        <begin position="355"/>
        <end position="368"/>
    </location>
</feature>
<dbReference type="Gene3D" id="2.170.140.10">
    <property type="entry name" value="Chitin binding domain"/>
    <property type="match status" value="1"/>
</dbReference>
<feature type="compositionally biased region" description="Polar residues" evidence="2">
    <location>
        <begin position="742"/>
        <end position="792"/>
    </location>
</feature>
<feature type="region of interest" description="Disordered" evidence="2">
    <location>
        <begin position="820"/>
        <end position="918"/>
    </location>
</feature>
<dbReference type="InterPro" id="IPR002557">
    <property type="entry name" value="Chitin-bd_dom"/>
</dbReference>
<feature type="compositionally biased region" description="Low complexity" evidence="2">
    <location>
        <begin position="387"/>
        <end position="400"/>
    </location>
</feature>
<feature type="compositionally biased region" description="Polar residues" evidence="2">
    <location>
        <begin position="592"/>
        <end position="617"/>
    </location>
</feature>
<feature type="coiled-coil region" evidence="1">
    <location>
        <begin position="1519"/>
        <end position="1565"/>
    </location>
</feature>
<feature type="compositionally biased region" description="Basic and acidic residues" evidence="2">
    <location>
        <begin position="416"/>
        <end position="425"/>
    </location>
</feature>
<feature type="compositionally biased region" description="Low complexity" evidence="2">
    <location>
        <begin position="732"/>
        <end position="741"/>
    </location>
</feature>
<feature type="compositionally biased region" description="Low complexity" evidence="2">
    <location>
        <begin position="476"/>
        <end position="502"/>
    </location>
</feature>
<feature type="compositionally biased region" description="Low complexity" evidence="2">
    <location>
        <begin position="440"/>
        <end position="453"/>
    </location>
</feature>
<feature type="compositionally biased region" description="Polar residues" evidence="2">
    <location>
        <begin position="553"/>
        <end position="563"/>
    </location>
</feature>
<dbReference type="Pfam" id="PF01607">
    <property type="entry name" value="CBM_14"/>
    <property type="match status" value="1"/>
</dbReference>
<keyword evidence="5" id="KW-1185">Reference proteome</keyword>
<dbReference type="EMBL" id="JALNTZ010000009">
    <property type="protein sequence ID" value="KAJ3640597.1"/>
    <property type="molecule type" value="Genomic_DNA"/>
</dbReference>
<evidence type="ECO:0000256" key="1">
    <source>
        <dbReference type="SAM" id="Coils"/>
    </source>
</evidence>
<dbReference type="InterPro" id="IPR036508">
    <property type="entry name" value="Chitin-bd_dom_sf"/>
</dbReference>
<feature type="compositionally biased region" description="Low complexity" evidence="2">
    <location>
        <begin position="535"/>
        <end position="545"/>
    </location>
</feature>
<reference evidence="4" key="1">
    <citation type="journal article" date="2023" name="G3 (Bethesda)">
        <title>Whole genome assemblies of Zophobas morio and Tenebrio molitor.</title>
        <authorList>
            <person name="Kaur S."/>
            <person name="Stinson S.A."/>
            <person name="diCenzo G.C."/>
        </authorList>
    </citation>
    <scope>NUCLEOTIDE SEQUENCE</scope>
    <source>
        <strain evidence="4">QUZm001</strain>
    </source>
</reference>
<feature type="compositionally biased region" description="Polar residues" evidence="2">
    <location>
        <begin position="1096"/>
        <end position="1116"/>
    </location>
</feature>
<organism evidence="4 5">
    <name type="scientific">Zophobas morio</name>
    <dbReference type="NCBI Taxonomy" id="2755281"/>
    <lineage>
        <taxon>Eukaryota</taxon>
        <taxon>Metazoa</taxon>
        <taxon>Ecdysozoa</taxon>
        <taxon>Arthropoda</taxon>
        <taxon>Hexapoda</taxon>
        <taxon>Insecta</taxon>
        <taxon>Pterygota</taxon>
        <taxon>Neoptera</taxon>
        <taxon>Endopterygota</taxon>
        <taxon>Coleoptera</taxon>
        <taxon>Polyphaga</taxon>
        <taxon>Cucujiformia</taxon>
        <taxon>Tenebrionidae</taxon>
        <taxon>Zophobas</taxon>
    </lineage>
</organism>
<dbReference type="GO" id="GO:0008061">
    <property type="term" value="F:chitin binding"/>
    <property type="evidence" value="ECO:0007669"/>
    <property type="project" value="InterPro"/>
</dbReference>
<feature type="compositionally biased region" description="Polar residues" evidence="2">
    <location>
        <begin position="570"/>
        <end position="585"/>
    </location>
</feature>
<evidence type="ECO:0000256" key="2">
    <source>
        <dbReference type="SAM" id="MobiDB-lite"/>
    </source>
</evidence>
<name>A0AA38M322_9CUCU</name>
<dbReference type="InterPro" id="IPR052976">
    <property type="entry name" value="Scoloptoxin-like"/>
</dbReference>
<feature type="region of interest" description="Disordered" evidence="2">
    <location>
        <begin position="1728"/>
        <end position="1747"/>
    </location>
</feature>
<dbReference type="PANTHER" id="PTHR22933:SF42">
    <property type="entry name" value="FI18455P1-RELATED"/>
    <property type="match status" value="1"/>
</dbReference>
<proteinExistence type="predicted"/>
<evidence type="ECO:0000313" key="4">
    <source>
        <dbReference type="EMBL" id="KAJ3640597.1"/>
    </source>
</evidence>
<dbReference type="PANTHER" id="PTHR22933">
    <property type="entry name" value="FI18007P1-RELATED"/>
    <property type="match status" value="1"/>
</dbReference>
<feature type="region of interest" description="Disordered" evidence="2">
    <location>
        <begin position="1072"/>
        <end position="1116"/>
    </location>
</feature>
<evidence type="ECO:0000259" key="3">
    <source>
        <dbReference type="PROSITE" id="PS50940"/>
    </source>
</evidence>
<feature type="compositionally biased region" description="Basic and acidic residues" evidence="2">
    <location>
        <begin position="619"/>
        <end position="631"/>
    </location>
</feature>
<feature type="compositionally biased region" description="Low complexity" evidence="2">
    <location>
        <begin position="326"/>
        <end position="346"/>
    </location>
</feature>
<dbReference type="SMART" id="SM00494">
    <property type="entry name" value="ChtBD2"/>
    <property type="match status" value="1"/>
</dbReference>
<sequence>MASSVVMFKVKASESSFHPALIFTSYLRSAPTMERYHIFKLGLAVLFYAAYCIRPMVVHGQKIDNEVHTDNQTKKFDEEELVFYQGVQGKPGVDFPVLSHIPRTSFNCRDVDSGYYADLETDCQVFHICEENKKISFLCPNGTIFQQSELICEWWFKVNCTNSPSLYEESAEQLREENAKRKLSRRVQNHGAVMRTEERSSVSRGFDNRSSKKVSSENRANNHAPTYRDDFDQSNDLSRSPSSDFVRDRNLNQPTPFQKQNRNEEPNRSNQRGRKPVQFQHQPSVDNEERRVVPARKNSQRGSTRRPVSTGRINQEQEQDLDYDFGRQNAARRNNNNNYNGHQAGFNDRKEIRVNQDQTQDDFSTSRNLDYDFGRQNSARRNEHRNNNNNNNDNQANFNTRNEKRVNQNQAQDDFSTDRNLDYDFGRQNSARRNKEDRNNNNNNNDNQPNFNSRNEKRVNQNQAQDDRNLDYDFGRQNSSRRNENRNNNNNNKHNANQATFNNRKEKSFVPSQNQQPNGFRQSTSFGSRTTESARNNFNSFQQSNRNDHSRRVNTGFSQQFSSDNDREVTSTTESSNFHHSTSFVHQERFGTFNNNEIRKQNQASTDPETTTASYSKIDSGRQRFDNHNYDDDNSGTTQTRTSFTSSNRNYDNFNSGTTQKPTSVNSNNHNYNDFSSGSTQKPASFTHNNHNYDNDFNSGTTQKPTAFTSSSHNHDNFNSGSTQKPTSFTSNNNNYDKNFNSGGTQKPTSFTSNNDDFNSGTTANPTSFTSGNDFTSGSTQKPTDFTSSTYNYDDDFNSGTTRNQGSFISTEFKVQINSNKQETNLNTDNRSFKEHNIGTSSTDSDKNYVPEPTQSTPNQETKTSVSTNQPDVVSTGTQKAVSTNRNNKASTFPNSRQEKAFSTTSQQKKLSGKDGTLKQKSTVALTKNDIVNRRLEGGDSDEAQITQETASFYKNSFNRIDQNYKSTSPNPYPNHRETYSELKEPQYYSTKTFSGISSVTPQYLTTQPINNGRPFVGSQVGTTLRGTDKSKSFGTTVSYFTTTVAPDSTTTENPTTTKVVPISLFNTGRTDKSLRPTALSTPSAYSPKPAANVTVPPQGSFNLGSTSTYRPKTDSSTSKIIDHATVYGKFVKSDVTTPSAGKSTIVLSKSLFGGVTPTPFSLPITQKTPTTSSGRTLISLSKSVFGGATPAPFSKSTPFPSSIAKTSAEILSVSDSFNRGTPEVRFFGKVQTTTKIPGVEIHVNGNSIGFTTPKPFSKTTSSDTGKSSPFGFKSFSTMSKPFSSSTPVPLSAQNHDDFESTFKSGTTPSTVSSFGTTINPEFNSVTPLSFSTYHPDFNSVTPTTHFTSTINDLVTPTVFNSFGTETPTQKSFGTTYTPQTKVSGFFVTKNAVTVPTQRSLISDIIRPRPFQLPPEPNFSGKPIFTENGPTTPTPTYPTYKISSASPFANPSTPEPTQPTPFTTPQPTLPSTFENVDSMINALAEMASHNNYSSDPRPGLVIPPSAGPQTLHTLAVYFANALDGIAAEKEEEEEQEEEKEDEDSLTKLELEKKRLTELLTQMTMDRYNELFSEENEGNEETTTITSRIKSDEEDLEGQHSKGPAQATPKVRQLAKVFTQALSSYLDDPATFKKVLEEVRPTEPPALENEDTDLGDDELLNFSDADSKSSFPPFFPTPSAARPTWGYLIAFNTTNSLDVKNSINPDLENLQGADSQSFVSQFNKLHNSNKDDIESTTKSSTQLPDDHWTTSPDVGKLWKKAFSFDPASINENFGTTEPIPVTTEAETEEPELTIKYELRALPQLELNSTQVHGILIDFMNTTGKDDDNRLQRILRKLNTTEDEFLEKMKEIENNPLTRRLILLLISECGNSTAQVDTSAVPVHTLLSRTVNSTETLETSSSIGGFGVRHHEDATNSDLKIVDPSLSEDSQDARALQLLNSLYTIASKFGK</sequence>
<dbReference type="SUPFAM" id="SSF57625">
    <property type="entry name" value="Invertebrate chitin-binding proteins"/>
    <property type="match status" value="1"/>
</dbReference>
<gene>
    <name evidence="4" type="ORF">Zmor_027152</name>
</gene>
<feature type="domain" description="Chitin-binding type-2" evidence="3">
    <location>
        <begin position="105"/>
        <end position="162"/>
    </location>
</feature>
<dbReference type="Proteomes" id="UP001168821">
    <property type="component" value="Unassembled WGS sequence"/>
</dbReference>
<accession>A0AA38M322</accession>
<keyword evidence="1" id="KW-0175">Coiled coil</keyword>
<evidence type="ECO:0000313" key="5">
    <source>
        <dbReference type="Proteomes" id="UP001168821"/>
    </source>
</evidence>
<feature type="compositionally biased region" description="Basic and acidic residues" evidence="2">
    <location>
        <begin position="195"/>
        <end position="216"/>
    </location>
</feature>
<feature type="compositionally biased region" description="Polar residues" evidence="2">
    <location>
        <begin position="820"/>
        <end position="830"/>
    </location>
</feature>
<feature type="region of interest" description="Disordered" evidence="2">
    <location>
        <begin position="1573"/>
        <end position="1609"/>
    </location>
</feature>
<dbReference type="GO" id="GO:0005576">
    <property type="term" value="C:extracellular region"/>
    <property type="evidence" value="ECO:0007669"/>
    <property type="project" value="InterPro"/>
</dbReference>
<comment type="caution">
    <text evidence="4">The sequence shown here is derived from an EMBL/GenBank/DDBJ whole genome shotgun (WGS) entry which is preliminary data.</text>
</comment>
<feature type="compositionally biased region" description="Basic and acidic residues" evidence="2">
    <location>
        <begin position="454"/>
        <end position="474"/>
    </location>
</feature>
<feature type="region of interest" description="Disordered" evidence="2">
    <location>
        <begin position="178"/>
        <end position="792"/>
    </location>
</feature>
<feature type="compositionally biased region" description="Polar residues" evidence="2">
    <location>
        <begin position="251"/>
        <end position="260"/>
    </location>
</feature>
<protein>
    <recommendedName>
        <fullName evidence="3">Chitin-binding type-2 domain-containing protein</fullName>
    </recommendedName>
</protein>
<feature type="compositionally biased region" description="Polar residues" evidence="2">
    <location>
        <begin position="234"/>
        <end position="243"/>
    </location>
</feature>
<feature type="compositionally biased region" description="Polar residues" evidence="2">
    <location>
        <begin position="853"/>
        <end position="910"/>
    </location>
</feature>
<dbReference type="PROSITE" id="PS50940">
    <property type="entry name" value="CHIT_BIND_II"/>
    <property type="match status" value="1"/>
</dbReference>